<organism evidence="4 5">
    <name type="scientific">Nitrosospira multiformis</name>
    <dbReference type="NCBI Taxonomy" id="1231"/>
    <lineage>
        <taxon>Bacteria</taxon>
        <taxon>Pseudomonadati</taxon>
        <taxon>Pseudomonadota</taxon>
        <taxon>Betaproteobacteria</taxon>
        <taxon>Nitrosomonadales</taxon>
        <taxon>Nitrosomonadaceae</taxon>
        <taxon>Nitrosospira</taxon>
    </lineage>
</organism>
<dbReference type="Proteomes" id="UP000182649">
    <property type="component" value="Unassembled WGS sequence"/>
</dbReference>
<sequence length="497" mass="56293">MNEAYFYVRRDGTRFETRGSPNYFLGHQIATGRNARPDGIFAGWSWGNHKLAVHNDRYGFYPLFYYCKGGEFCISPSIVRLIKEGADTTLDDAGLAVFLRLGFFIGEDTPFKYIRALPPAATLEWDGGVLKLASGGYVTGKSFAAISRDEAIDRYIQLFRQSIQRRLPPEEHFAVPLSGGRDSRHILLELLHNGCRPTHCLTTEHFPPRSNEDVRVAAALTHELGLSHIILEQKDSWFKAENRKNPITNFCSDEHAWYMVASDFLTENFRVTYDGIAGDVLSAGLFVTPLLLNLFRSNDSEAIANEMLRGPGEKVLEVLLTHEMYSHAGWGLAVAHLQSEIEKHLDVNNPIGSFFFWNRTRREIALVPYGLLGSLSKVFSPYLDHDLFDFLTSLPVAMLEDQTFHTDTILRAYPQYAHIPYEDKKAPNVDASGSKAVFGRALARYLLLRKPSHFMRNSFLMPRLFLALLSSRSSTSTGWYAPLALYLYQLESFSRPQ</sequence>
<accession>A0A1I7GD37</accession>
<dbReference type="EMBL" id="FPBZ01000004">
    <property type="protein sequence ID" value="SFU46374.1"/>
    <property type="molecule type" value="Genomic_DNA"/>
</dbReference>
<protein>
    <recommendedName>
        <fullName evidence="2">asparagine synthase (glutamine-hydrolyzing)</fullName>
        <ecNumber evidence="2">6.3.5.4</ecNumber>
    </recommendedName>
</protein>
<comment type="pathway">
    <text evidence="1">Amino-acid biosynthesis; L-asparagine biosynthesis; L-asparagine from L-aspartate (L-Gln route): step 1/1.</text>
</comment>
<dbReference type="EC" id="6.3.5.4" evidence="2"/>
<dbReference type="PANTHER" id="PTHR43284">
    <property type="entry name" value="ASPARAGINE SYNTHETASE (GLUTAMINE-HYDROLYZING)"/>
    <property type="match status" value="1"/>
</dbReference>
<comment type="catalytic activity">
    <reaction evidence="3">
        <text>L-aspartate + L-glutamine + ATP + H2O = L-asparagine + L-glutamate + AMP + diphosphate + H(+)</text>
        <dbReference type="Rhea" id="RHEA:12228"/>
        <dbReference type="ChEBI" id="CHEBI:15377"/>
        <dbReference type="ChEBI" id="CHEBI:15378"/>
        <dbReference type="ChEBI" id="CHEBI:29985"/>
        <dbReference type="ChEBI" id="CHEBI:29991"/>
        <dbReference type="ChEBI" id="CHEBI:30616"/>
        <dbReference type="ChEBI" id="CHEBI:33019"/>
        <dbReference type="ChEBI" id="CHEBI:58048"/>
        <dbReference type="ChEBI" id="CHEBI:58359"/>
        <dbReference type="ChEBI" id="CHEBI:456215"/>
        <dbReference type="EC" id="6.3.5.4"/>
    </reaction>
</comment>
<reference evidence="4 5" key="1">
    <citation type="submission" date="2016-10" db="EMBL/GenBank/DDBJ databases">
        <authorList>
            <person name="de Groot N.N."/>
        </authorList>
    </citation>
    <scope>NUCLEOTIDE SEQUENCE [LARGE SCALE GENOMIC DNA]</scope>
    <source>
        <strain evidence="4 5">Nl14</strain>
    </source>
</reference>
<dbReference type="PANTHER" id="PTHR43284:SF1">
    <property type="entry name" value="ASPARAGINE SYNTHETASE"/>
    <property type="match status" value="1"/>
</dbReference>
<evidence type="ECO:0000256" key="2">
    <source>
        <dbReference type="ARBA" id="ARBA00012737"/>
    </source>
</evidence>
<dbReference type="InterPro" id="IPR014729">
    <property type="entry name" value="Rossmann-like_a/b/a_fold"/>
</dbReference>
<dbReference type="GO" id="GO:0004066">
    <property type="term" value="F:asparagine synthase (glutamine-hydrolyzing) activity"/>
    <property type="evidence" value="ECO:0007669"/>
    <property type="project" value="UniProtKB-EC"/>
</dbReference>
<evidence type="ECO:0000313" key="5">
    <source>
        <dbReference type="Proteomes" id="UP000182649"/>
    </source>
</evidence>
<dbReference type="SUPFAM" id="SSF52402">
    <property type="entry name" value="Adenine nucleotide alpha hydrolases-like"/>
    <property type="match status" value="1"/>
</dbReference>
<evidence type="ECO:0000256" key="1">
    <source>
        <dbReference type="ARBA" id="ARBA00005187"/>
    </source>
</evidence>
<proteinExistence type="predicted"/>
<dbReference type="AlphaFoldDB" id="A0A1I7GD37"/>
<name>A0A1I7GD37_9PROT</name>
<dbReference type="Gene3D" id="3.60.20.10">
    <property type="entry name" value="Glutamine Phosphoribosylpyrophosphate, subunit 1, domain 1"/>
    <property type="match status" value="1"/>
</dbReference>
<gene>
    <name evidence="4" type="ORF">SAMN05216417_104136</name>
</gene>
<dbReference type="InterPro" id="IPR029055">
    <property type="entry name" value="Ntn_hydrolases_N"/>
</dbReference>
<evidence type="ECO:0000256" key="3">
    <source>
        <dbReference type="ARBA" id="ARBA00048741"/>
    </source>
</evidence>
<dbReference type="SUPFAM" id="SSF56235">
    <property type="entry name" value="N-terminal nucleophile aminohydrolases (Ntn hydrolases)"/>
    <property type="match status" value="1"/>
</dbReference>
<dbReference type="Gene3D" id="3.40.50.620">
    <property type="entry name" value="HUPs"/>
    <property type="match status" value="1"/>
</dbReference>
<dbReference type="InterPro" id="IPR051786">
    <property type="entry name" value="ASN_synthetase/amidase"/>
</dbReference>
<evidence type="ECO:0000313" key="4">
    <source>
        <dbReference type="EMBL" id="SFU46374.1"/>
    </source>
</evidence>